<evidence type="ECO:0000313" key="1">
    <source>
        <dbReference type="EMBL" id="GAI72062.1"/>
    </source>
</evidence>
<protein>
    <submittedName>
        <fullName evidence="1">Uncharacterized protein</fullName>
    </submittedName>
</protein>
<name>X1QU31_9ZZZZ</name>
<accession>X1QU31</accession>
<dbReference type="AlphaFoldDB" id="X1QU31"/>
<dbReference type="EMBL" id="BARW01002566">
    <property type="protein sequence ID" value="GAI72062.1"/>
    <property type="molecule type" value="Genomic_DNA"/>
</dbReference>
<organism evidence="1">
    <name type="scientific">marine sediment metagenome</name>
    <dbReference type="NCBI Taxonomy" id="412755"/>
    <lineage>
        <taxon>unclassified sequences</taxon>
        <taxon>metagenomes</taxon>
        <taxon>ecological metagenomes</taxon>
    </lineage>
</organism>
<gene>
    <name evidence="1" type="ORF">S12H4_07078</name>
</gene>
<sequence>MCVQIDQSIAISSHADGGKGVPDVYEFQREPAKRLLGTLERVLASIPLDKAKLESTICGLLKFS</sequence>
<reference evidence="1" key="1">
    <citation type="journal article" date="2014" name="Front. Microbiol.">
        <title>High frequency of phylogenetically diverse reductive dehalogenase-homologous genes in deep subseafloor sedimentary metagenomes.</title>
        <authorList>
            <person name="Kawai M."/>
            <person name="Futagami T."/>
            <person name="Toyoda A."/>
            <person name="Takaki Y."/>
            <person name="Nishi S."/>
            <person name="Hori S."/>
            <person name="Arai W."/>
            <person name="Tsubouchi T."/>
            <person name="Morono Y."/>
            <person name="Uchiyama I."/>
            <person name="Ito T."/>
            <person name="Fujiyama A."/>
            <person name="Inagaki F."/>
            <person name="Takami H."/>
        </authorList>
    </citation>
    <scope>NUCLEOTIDE SEQUENCE</scope>
    <source>
        <strain evidence="1">Expedition CK06-06</strain>
    </source>
</reference>
<comment type="caution">
    <text evidence="1">The sequence shown here is derived from an EMBL/GenBank/DDBJ whole genome shotgun (WGS) entry which is preliminary data.</text>
</comment>
<proteinExistence type="predicted"/>